<dbReference type="EMBL" id="JAAHTE010000076">
    <property type="protein sequence ID" value="NEU02641.1"/>
    <property type="molecule type" value="Genomic_DNA"/>
</dbReference>
<reference evidence="1" key="1">
    <citation type="submission" date="2020-02" db="EMBL/GenBank/DDBJ databases">
        <title>Investigating the Use of Bacteriophages as New Decolonization Strategy for Intestinal Carriage of CTX-M-15-producing ST131 Escherichia coli: an In Vitro Continuous Culture System Model.</title>
        <authorList>
            <person name="Bernasconi O.J."/>
            <person name="Campos-Madueno E.I."/>
            <person name="Dona V."/>
            <person name="Perreten V."/>
            <person name="Carattoli A."/>
            <person name="Endimiani A."/>
        </authorList>
    </citation>
    <scope>NUCLEOTIDE SEQUENCE</scope>
    <source>
        <strain evidence="1">4901.28</strain>
    </source>
</reference>
<comment type="caution">
    <text evidence="1">The sequence shown here is derived from an EMBL/GenBank/DDBJ whole genome shotgun (WGS) entry which is preliminary data.</text>
</comment>
<name>A0A6D1AGG8_ECOLX</name>
<proteinExistence type="predicted"/>
<gene>
    <name evidence="1" type="ORF">G3563_26110</name>
</gene>
<accession>A0A6D1AGG8</accession>
<sequence>MLINKQKVDVLNKEFKKKLIDFRVVANTKEIKDKEKEKQPTNEYEIHLKRFKTGSNNSGDIDEQYIVKYQIIQKFFTQIIK</sequence>
<organism evidence="1">
    <name type="scientific">Escherichia coli</name>
    <dbReference type="NCBI Taxonomy" id="562"/>
    <lineage>
        <taxon>Bacteria</taxon>
        <taxon>Pseudomonadati</taxon>
        <taxon>Pseudomonadota</taxon>
        <taxon>Gammaproteobacteria</taxon>
        <taxon>Enterobacterales</taxon>
        <taxon>Enterobacteriaceae</taxon>
        <taxon>Escherichia</taxon>
    </lineage>
</organism>
<protein>
    <submittedName>
        <fullName evidence="1">Uncharacterized protein</fullName>
    </submittedName>
</protein>
<dbReference type="AlphaFoldDB" id="A0A6D1AGG8"/>
<evidence type="ECO:0000313" key="1">
    <source>
        <dbReference type="EMBL" id="NEU02641.1"/>
    </source>
</evidence>